<dbReference type="InterPro" id="IPR011011">
    <property type="entry name" value="Znf_FYVE_PHD"/>
</dbReference>
<evidence type="ECO:0000256" key="3">
    <source>
        <dbReference type="ARBA" id="ARBA00022771"/>
    </source>
</evidence>
<dbReference type="InterPro" id="IPR019787">
    <property type="entry name" value="Znf_PHD-finger"/>
</dbReference>
<evidence type="ECO:0000256" key="7">
    <source>
        <dbReference type="SAM" id="MobiDB-lite"/>
    </source>
</evidence>
<dbReference type="PANTHER" id="PTHR46508">
    <property type="entry name" value="PHD FINGER FAMILY PROTEIN"/>
    <property type="match status" value="1"/>
</dbReference>
<evidence type="ECO:0000259" key="9">
    <source>
        <dbReference type="PROSITE" id="PS50827"/>
    </source>
</evidence>
<keyword evidence="4" id="KW-0862">Zinc</keyword>
<dbReference type="PANTHER" id="PTHR46508:SF5">
    <property type="entry name" value="PHD-FINGER AND DNA BINDING DOMAIN-CONTAINING PROTEIN"/>
    <property type="match status" value="1"/>
</dbReference>
<keyword evidence="5" id="KW-0539">Nucleus</keyword>
<dbReference type="Pfam" id="PF02791">
    <property type="entry name" value="DDT"/>
    <property type="match status" value="1"/>
</dbReference>
<feature type="compositionally biased region" description="Basic residues" evidence="7">
    <location>
        <begin position="1456"/>
        <end position="1498"/>
    </location>
</feature>
<dbReference type="Pfam" id="PF21743">
    <property type="entry name" value="PTM_DIR17_Tudor"/>
    <property type="match status" value="1"/>
</dbReference>
<feature type="compositionally biased region" description="Basic residues" evidence="7">
    <location>
        <begin position="74"/>
        <end position="86"/>
    </location>
</feature>
<feature type="region of interest" description="Disordered" evidence="7">
    <location>
        <begin position="74"/>
        <end position="94"/>
    </location>
</feature>
<gene>
    <name evidence="10" type="ORF">WN944_009581</name>
</gene>
<dbReference type="Pfam" id="PF00628">
    <property type="entry name" value="PHD"/>
    <property type="match status" value="1"/>
</dbReference>
<dbReference type="Pfam" id="PF15612">
    <property type="entry name" value="WHIM1"/>
    <property type="match status" value="1"/>
</dbReference>
<dbReference type="InterPro" id="IPR001965">
    <property type="entry name" value="Znf_PHD"/>
</dbReference>
<dbReference type="GO" id="GO:0008270">
    <property type="term" value="F:zinc ion binding"/>
    <property type="evidence" value="ECO:0007669"/>
    <property type="project" value="UniProtKB-KW"/>
</dbReference>
<dbReference type="Pfam" id="PF24294">
    <property type="entry name" value="Chromo_PTM"/>
    <property type="match status" value="1"/>
</dbReference>
<evidence type="ECO:0000313" key="11">
    <source>
        <dbReference type="Proteomes" id="UP001428341"/>
    </source>
</evidence>
<dbReference type="InterPro" id="IPR013083">
    <property type="entry name" value="Znf_RING/FYVE/PHD"/>
</dbReference>
<evidence type="ECO:0000256" key="2">
    <source>
        <dbReference type="ARBA" id="ARBA00022723"/>
    </source>
</evidence>
<dbReference type="PROSITE" id="PS50827">
    <property type="entry name" value="DDT"/>
    <property type="match status" value="1"/>
</dbReference>
<evidence type="ECO:0000256" key="1">
    <source>
        <dbReference type="ARBA" id="ARBA00004123"/>
    </source>
</evidence>
<feature type="compositionally biased region" description="Basic residues" evidence="7">
    <location>
        <begin position="1410"/>
        <end position="1422"/>
    </location>
</feature>
<dbReference type="SUPFAM" id="SSF57903">
    <property type="entry name" value="FYVE/PHD zinc finger"/>
    <property type="match status" value="2"/>
</dbReference>
<feature type="region of interest" description="Disordered" evidence="7">
    <location>
        <begin position="1393"/>
        <end position="1498"/>
    </location>
</feature>
<evidence type="ECO:0000256" key="6">
    <source>
        <dbReference type="PROSITE-ProRule" id="PRU00146"/>
    </source>
</evidence>
<dbReference type="SMART" id="SM00571">
    <property type="entry name" value="DDT"/>
    <property type="match status" value="1"/>
</dbReference>
<evidence type="ECO:0000256" key="5">
    <source>
        <dbReference type="ARBA" id="ARBA00023242"/>
    </source>
</evidence>
<evidence type="ECO:0000256" key="4">
    <source>
        <dbReference type="ARBA" id="ARBA00022833"/>
    </source>
</evidence>
<dbReference type="InterPro" id="IPR028942">
    <property type="entry name" value="WHIM1_dom"/>
</dbReference>
<evidence type="ECO:0000313" key="10">
    <source>
        <dbReference type="EMBL" id="KAK9221156.1"/>
    </source>
</evidence>
<dbReference type="CDD" id="cd15532">
    <property type="entry name" value="PHD2_CHD_II"/>
    <property type="match status" value="1"/>
</dbReference>
<sequence>MEFVGRKVKKEFRGFGVFTGTIQSYDESSKFYEIAYEDGDLEEVDVSEVASLLESDRGGKVGEVEAEPVHVKPRLGRKPKKRRRLEGKRGESGKAERTVKNFDLNDDGLVDLNVGFVENFREIDGFSGKFDLNGDCKETLGKDVRENGGSVNGNLIVDVEIKNGIDLNAGFNVNLNDGGNLELNLSSEKKERRCIDLNLDAIGELEENSEILETQKKECGFDLNVGVDEENKDDRTGDCKAQVKKVLASLHTVGEGVVMNGALTEVHVAQDVCLGLVDGMPKEDSMLVGDFGGHDKSNEVQLKEDFATPASTVIDGCQGDIGRSHKKLSGRRKKRKAVDDINSVTKPVLRRSTRRGSARFKDLSSKMSCEVNDAMADVSMEELPATLDAGRIEEPVVNPPKLLLPPSSRNLDLDGIPVLDLFSIYACLRSFSTLLFLSPFELEDFVAALKCSSPNLLFDSVHVSILRILRKHLEHLSKEGCESASDCLRSLNWGLLDLITWPIFMAGYFLIHNSGLKPGFELTRLKLFSSEYCKQPVSVKIEILRCLCDDMIEVEAIRMELNRRSSVAEPEMDFDRNINNEIGKRRRVAMDISAGSCLTEEVVDDANDWNSDECCLCKMDGSLLCCDGCPAAYHSKCVGVANVPEGDWFCPECALDRHKPWMKPRKSLRGAELLGVDPHGRLYFCSCGYLLVSDSCDTELILNYYCRDDLNFVIDVLKSSDTFYGGIINAICKQWDITVSSNGVRSNLALNTVSLSRHMKAEVPTISEIDNEQKLEEKFLAGYSNRPDNALSKSVNLLDSVTAVELPNISSEGSAETTQMNSGFDNFQKEGPDNSIRAAEFSNQSEIAGKLPAPGHNSMTSSTSDIKQKFASSGCNSSPTNSRKGDALQLQPEIAYMNRYSFAQTASSVAEELMHKSSNEISKEPINSNEEIISKQMKAILKKWDKFYWPNTQKLNADTQKEKCGWCFSCKSATDDMDCLFYMNNGRVLGSSESEVAGLLSKRNKKGHLVDVICHILSIEDRLLGLLLGPWLNPHYTKLWRKSTLKAADMASVKHLLLTLEANLQHLALSAEWFKHVDPVVTVGSASHIVIASSRANSKAGAGRKKARDFDGNPSTKAAGGLSLCWWRGGRLSCQLFSWKRLPRSLVSKAARQAGCMKIPGILYPENSDFARRSRNVAWRAAVESSTSVEQLAIQVREFDSNVRWDDIENTHPLCTMDKEFRKSVRLFKKAIIRRKCLKEEGVKYLVDFGKRRSVPDIVIRHGSMAEESSSGRKKYWLNESYVPLHLLKSFEERRVARKSPKLSSGKLSEPFRVIKKSLRDRGFSYLFSKAARSEYYQCGHCSKDVLIRDAVCCQDCKGYFHKRHIRKSAGAVTTECKYTCYQCQDGRFKKDTRTAKNGTKKGTMNTRSVKVKSQKSKKTTGRRSVQSKNSKKTVVGGRSLRSRNDKKVAAIPLRRSARRAKLVSVQNRKHAGRKRGRPKSKKKTSRKPKKTTSLQKKRTQSYYSYWLNGLFLSRKPDDDRVMQFTRKNFLAASELLTDTLDQPKCYLCHEAEHTSTSNYIACEICGEWYHGDAFGLKVENISKLIGFRCHVCRKRTPVCSCMVSMGSDGSQLEAQTNYKIGCSEELSKPVVPFGELKSNPMDNSNEDHQESFAVDDCFREEQQMCGVMLESRVEAEKEHALVRNDKNTDSIHVSDEDILTTSNENVMLEDNAVGPGRDVSVALHDQAERPSCKFDVDSMETDTALLSHRKEKDGLVKAMV</sequence>
<protein>
    <recommendedName>
        <fullName evidence="12">DDT domain-containing protein PTM-like</fullName>
    </recommendedName>
</protein>
<comment type="caution">
    <text evidence="10">The sequence shown here is derived from an EMBL/GenBank/DDBJ whole genome shotgun (WGS) entry which is preliminary data.</text>
</comment>
<dbReference type="CDD" id="cd15489">
    <property type="entry name" value="PHD_SF"/>
    <property type="match status" value="1"/>
</dbReference>
<dbReference type="SMART" id="SM00249">
    <property type="entry name" value="PHD"/>
    <property type="match status" value="2"/>
</dbReference>
<keyword evidence="3 6" id="KW-0863">Zinc-finger</keyword>
<dbReference type="InterPro" id="IPR019786">
    <property type="entry name" value="Zinc_finger_PHD-type_CS"/>
</dbReference>
<comment type="subcellular location">
    <subcellularLocation>
        <location evidence="1">Nucleus</location>
    </subcellularLocation>
</comment>
<proteinExistence type="predicted"/>
<dbReference type="PROSITE" id="PS50016">
    <property type="entry name" value="ZF_PHD_2"/>
    <property type="match status" value="1"/>
</dbReference>
<evidence type="ECO:0008006" key="12">
    <source>
        <dbReference type="Google" id="ProtNLM"/>
    </source>
</evidence>
<name>A0AAP0QX19_9ROSI</name>
<reference evidence="10 11" key="1">
    <citation type="submission" date="2024-05" db="EMBL/GenBank/DDBJ databases">
        <title>Haplotype-resolved chromosome-level genome assembly of Huyou (Citrus changshanensis).</title>
        <authorList>
            <person name="Miao C."/>
            <person name="Chen W."/>
            <person name="Wu Y."/>
            <person name="Wang L."/>
            <person name="Zhao S."/>
            <person name="Grierson D."/>
            <person name="Xu C."/>
            <person name="Chen K."/>
        </authorList>
    </citation>
    <scope>NUCLEOTIDE SEQUENCE [LARGE SCALE GENOMIC DNA]</scope>
    <source>
        <strain evidence="10">01-14</strain>
        <tissue evidence="10">Leaf</tissue>
    </source>
</reference>
<evidence type="ECO:0000259" key="8">
    <source>
        <dbReference type="PROSITE" id="PS50016"/>
    </source>
</evidence>
<dbReference type="GO" id="GO:0000785">
    <property type="term" value="C:chromatin"/>
    <property type="evidence" value="ECO:0007669"/>
    <property type="project" value="UniProtKB-ARBA"/>
</dbReference>
<dbReference type="CDD" id="cd20401">
    <property type="entry name" value="Tudor_AtPTM-like"/>
    <property type="match status" value="1"/>
</dbReference>
<feature type="domain" description="PHD-type" evidence="8">
    <location>
        <begin position="611"/>
        <end position="656"/>
    </location>
</feature>
<dbReference type="GO" id="GO:0005634">
    <property type="term" value="C:nucleus"/>
    <property type="evidence" value="ECO:0007669"/>
    <property type="project" value="UniProtKB-SubCell"/>
</dbReference>
<dbReference type="Proteomes" id="UP001428341">
    <property type="component" value="Unassembled WGS sequence"/>
</dbReference>
<keyword evidence="2" id="KW-0479">Metal-binding</keyword>
<keyword evidence="11" id="KW-1185">Reference proteome</keyword>
<dbReference type="InterPro" id="IPR047365">
    <property type="entry name" value="Tudor_AtPTM-like"/>
</dbReference>
<organism evidence="10 11">
    <name type="scientific">Citrus x changshan-huyou</name>
    <dbReference type="NCBI Taxonomy" id="2935761"/>
    <lineage>
        <taxon>Eukaryota</taxon>
        <taxon>Viridiplantae</taxon>
        <taxon>Streptophyta</taxon>
        <taxon>Embryophyta</taxon>
        <taxon>Tracheophyta</taxon>
        <taxon>Spermatophyta</taxon>
        <taxon>Magnoliopsida</taxon>
        <taxon>eudicotyledons</taxon>
        <taxon>Gunneridae</taxon>
        <taxon>Pentapetalae</taxon>
        <taxon>rosids</taxon>
        <taxon>malvids</taxon>
        <taxon>Sapindales</taxon>
        <taxon>Rutaceae</taxon>
        <taxon>Aurantioideae</taxon>
        <taxon>Citrus</taxon>
    </lineage>
</organism>
<accession>A0AAP0QX19</accession>
<feature type="compositionally biased region" description="Polar residues" evidence="7">
    <location>
        <begin position="1396"/>
        <end position="1408"/>
    </location>
</feature>
<dbReference type="PROSITE" id="PS01359">
    <property type="entry name" value="ZF_PHD_1"/>
    <property type="match status" value="1"/>
</dbReference>
<dbReference type="InterPro" id="IPR056618">
    <property type="entry name" value="Chromo_PTM"/>
</dbReference>
<dbReference type="Gene3D" id="3.30.40.10">
    <property type="entry name" value="Zinc/RING finger domain, C3HC4 (zinc finger)"/>
    <property type="match status" value="2"/>
</dbReference>
<feature type="domain" description="DDT" evidence="9">
    <location>
        <begin position="415"/>
        <end position="475"/>
    </location>
</feature>
<dbReference type="EMBL" id="JBCGBO010000002">
    <property type="protein sequence ID" value="KAK9221156.1"/>
    <property type="molecule type" value="Genomic_DNA"/>
</dbReference>
<dbReference type="InterPro" id="IPR018501">
    <property type="entry name" value="DDT_dom"/>
</dbReference>